<dbReference type="Proteomes" id="UP000053789">
    <property type="component" value="Unassembled WGS sequence"/>
</dbReference>
<dbReference type="AlphaFoldDB" id="A0A0D2HEG1"/>
<evidence type="ECO:0008006" key="4">
    <source>
        <dbReference type="Google" id="ProtNLM"/>
    </source>
</evidence>
<dbReference type="Gene3D" id="1.20.5.170">
    <property type="match status" value="1"/>
</dbReference>
<reference evidence="2" key="1">
    <citation type="submission" date="2015-01" db="EMBL/GenBank/DDBJ databases">
        <title>The Genome Sequence of Cladophialophora bantiana CBS 173.52.</title>
        <authorList>
            <consortium name="The Broad Institute Genomics Platform"/>
            <person name="Cuomo C."/>
            <person name="de Hoog S."/>
            <person name="Gorbushina A."/>
            <person name="Stielow B."/>
            <person name="Teixiera M."/>
            <person name="Abouelleil A."/>
            <person name="Chapman S.B."/>
            <person name="Priest M."/>
            <person name="Young S.K."/>
            <person name="Wortman J."/>
            <person name="Nusbaum C."/>
            <person name="Birren B."/>
        </authorList>
    </citation>
    <scope>NUCLEOTIDE SEQUENCE [LARGE SCALE GENOMIC DNA]</scope>
    <source>
        <strain evidence="2">CBS 173.52</strain>
    </source>
</reference>
<feature type="compositionally biased region" description="Basic and acidic residues" evidence="1">
    <location>
        <begin position="14"/>
        <end position="26"/>
    </location>
</feature>
<keyword evidence="3" id="KW-1185">Reference proteome</keyword>
<gene>
    <name evidence="2" type="ORF">Z519_10062</name>
</gene>
<dbReference type="RefSeq" id="XP_016615879.1">
    <property type="nucleotide sequence ID" value="XM_016767781.1"/>
</dbReference>
<evidence type="ECO:0000313" key="2">
    <source>
        <dbReference type="EMBL" id="KIW89210.1"/>
    </source>
</evidence>
<accession>A0A0D2HEG1</accession>
<organism evidence="2 3">
    <name type="scientific">Cladophialophora bantiana (strain ATCC 10958 / CBS 173.52 / CDC B-1940 / NIH 8579)</name>
    <name type="common">Xylohypha bantiana</name>
    <dbReference type="NCBI Taxonomy" id="1442370"/>
    <lineage>
        <taxon>Eukaryota</taxon>
        <taxon>Fungi</taxon>
        <taxon>Dikarya</taxon>
        <taxon>Ascomycota</taxon>
        <taxon>Pezizomycotina</taxon>
        <taxon>Eurotiomycetes</taxon>
        <taxon>Chaetothyriomycetidae</taxon>
        <taxon>Chaetothyriales</taxon>
        <taxon>Herpotrichiellaceae</taxon>
        <taxon>Cladophialophora</taxon>
    </lineage>
</organism>
<evidence type="ECO:0000256" key="1">
    <source>
        <dbReference type="SAM" id="MobiDB-lite"/>
    </source>
</evidence>
<dbReference type="OrthoDB" id="5986190at2759"/>
<dbReference type="HOGENOM" id="CLU_075846_0_0_1"/>
<proteinExistence type="predicted"/>
<dbReference type="PANTHER" id="PTHR46082">
    <property type="entry name" value="ATP/GTP-BINDING PROTEIN-RELATED"/>
    <property type="match status" value="1"/>
</dbReference>
<dbReference type="Pfam" id="PF13424">
    <property type="entry name" value="TPR_12"/>
    <property type="match status" value="1"/>
</dbReference>
<dbReference type="InterPro" id="IPR053137">
    <property type="entry name" value="NLR-like"/>
</dbReference>
<dbReference type="GeneID" id="27702990"/>
<dbReference type="EMBL" id="KN846996">
    <property type="protein sequence ID" value="KIW89210.1"/>
    <property type="molecule type" value="Genomic_DNA"/>
</dbReference>
<protein>
    <recommendedName>
        <fullName evidence="4">BZIP domain-containing protein</fullName>
    </recommendedName>
</protein>
<dbReference type="Gene3D" id="1.25.40.10">
    <property type="entry name" value="Tetratricopeptide repeat domain"/>
    <property type="match status" value="1"/>
</dbReference>
<evidence type="ECO:0000313" key="3">
    <source>
        <dbReference type="Proteomes" id="UP000053789"/>
    </source>
</evidence>
<feature type="compositionally biased region" description="Polar residues" evidence="1">
    <location>
        <begin position="1"/>
        <end position="10"/>
    </location>
</feature>
<dbReference type="CDD" id="cd14688">
    <property type="entry name" value="bZIP_YAP"/>
    <property type="match status" value="1"/>
</dbReference>
<sequence>MSAKNSTASIASKYKQERIRDNQRRSRARRQEYLADLERRVHESYIACREADLQRIAFADLKAENARLRDLLKSVGIDPGRKQIDDRKDAPRNATDVAPASFRQIMPKLSAPKIPGPLPTRQQECRSGTCCSTCSYSPRCPPQPAASTENIGALYDQCPDQLMTLPTTPAATPAMTISSVTNVSPSTALDDETAKECQDSTSICDTIHVPSNEALPEDEYSVQCSVIKGIEHLDTRTSTNNNTVSTNLDQNGSQEAEQLYIQVMETSLRVLGAEHVSTLTIMAHLASIYRSQGRWKEAEELDARLLEARMRVLGAEDL</sequence>
<dbReference type="PANTHER" id="PTHR46082:SF6">
    <property type="entry name" value="AAA+ ATPASE DOMAIN-CONTAINING PROTEIN-RELATED"/>
    <property type="match status" value="1"/>
</dbReference>
<feature type="region of interest" description="Disordered" evidence="1">
    <location>
        <begin position="1"/>
        <end position="26"/>
    </location>
</feature>
<dbReference type="InterPro" id="IPR011990">
    <property type="entry name" value="TPR-like_helical_dom_sf"/>
</dbReference>
<name>A0A0D2HEG1_CLAB1</name>